<dbReference type="AlphaFoldDB" id="A0A9D6V115"/>
<evidence type="ECO:0000256" key="2">
    <source>
        <dbReference type="ARBA" id="ARBA00022741"/>
    </source>
</evidence>
<organism evidence="5 6">
    <name type="scientific">Desulfomonile tiedjei</name>
    <dbReference type="NCBI Taxonomy" id="2358"/>
    <lineage>
        <taxon>Bacteria</taxon>
        <taxon>Pseudomonadati</taxon>
        <taxon>Thermodesulfobacteriota</taxon>
        <taxon>Desulfomonilia</taxon>
        <taxon>Desulfomonilales</taxon>
        <taxon>Desulfomonilaceae</taxon>
        <taxon>Desulfomonile</taxon>
    </lineage>
</organism>
<keyword evidence="2" id="KW-0547">Nucleotide-binding</keyword>
<dbReference type="PROSITE" id="PS00211">
    <property type="entry name" value="ABC_TRANSPORTER_1"/>
    <property type="match status" value="1"/>
</dbReference>
<reference evidence="5" key="1">
    <citation type="submission" date="2020-07" db="EMBL/GenBank/DDBJ databases">
        <title>Huge and variable diversity of episymbiotic CPR bacteria and DPANN archaea in groundwater ecosystems.</title>
        <authorList>
            <person name="He C.Y."/>
            <person name="Keren R."/>
            <person name="Whittaker M."/>
            <person name="Farag I.F."/>
            <person name="Doudna J."/>
            <person name="Cate J.H.D."/>
            <person name="Banfield J.F."/>
        </authorList>
    </citation>
    <scope>NUCLEOTIDE SEQUENCE</scope>
    <source>
        <strain evidence="5">NC_groundwater_1664_Pr3_B-0.1um_52_9</strain>
    </source>
</reference>
<evidence type="ECO:0000256" key="1">
    <source>
        <dbReference type="ARBA" id="ARBA00022448"/>
    </source>
</evidence>
<evidence type="ECO:0000313" key="5">
    <source>
        <dbReference type="EMBL" id="MBI5248695.1"/>
    </source>
</evidence>
<feature type="domain" description="ABC transporter" evidence="4">
    <location>
        <begin position="1"/>
        <end position="193"/>
    </location>
</feature>
<feature type="non-terminal residue" evidence="5">
    <location>
        <position position="1"/>
    </location>
</feature>
<dbReference type="InterPro" id="IPR027417">
    <property type="entry name" value="P-loop_NTPase"/>
</dbReference>
<dbReference type="InterPro" id="IPR017911">
    <property type="entry name" value="MacB-like_ATP-bd"/>
</dbReference>
<dbReference type="PANTHER" id="PTHR24220:SF86">
    <property type="entry name" value="ABC TRANSPORTER ABCH.1"/>
    <property type="match status" value="1"/>
</dbReference>
<dbReference type="CDD" id="cd03255">
    <property type="entry name" value="ABC_MJ0796_LolCDE_FtsE"/>
    <property type="match status" value="1"/>
</dbReference>
<dbReference type="GO" id="GO:0022857">
    <property type="term" value="F:transmembrane transporter activity"/>
    <property type="evidence" value="ECO:0007669"/>
    <property type="project" value="TreeGrafter"/>
</dbReference>
<keyword evidence="1" id="KW-0813">Transport</keyword>
<name>A0A9D6V115_9BACT</name>
<evidence type="ECO:0000256" key="3">
    <source>
        <dbReference type="ARBA" id="ARBA00022840"/>
    </source>
</evidence>
<protein>
    <submittedName>
        <fullName evidence="5">ABC transporter ATP-binding protein</fullName>
    </submittedName>
</protein>
<dbReference type="InterPro" id="IPR015854">
    <property type="entry name" value="ABC_transpr_LolD-like"/>
</dbReference>
<gene>
    <name evidence="5" type="ORF">HY912_04305</name>
</gene>
<sequence length="193" mass="21386">QCTVLAGPSGSGKTTLLSLVGLMSRPSSGRITILGKETTLLAENFRTLFRRRHIGFIFQHFQLITDLTVKDNLDLVLYPEGTPFDTMRERRTSLLERFGLITKVAEKASVLSGGEQQRLAIARALMNNPEILLVDEPTAHLDTALSQQVIALFNDLKNEGKTLVMASHDRLVLASGLAEKVIHLRDGRIIRQV</sequence>
<accession>A0A9D6V115</accession>
<dbReference type="InterPro" id="IPR017871">
    <property type="entry name" value="ABC_transporter-like_CS"/>
</dbReference>
<dbReference type="Gene3D" id="3.40.50.300">
    <property type="entry name" value="P-loop containing nucleotide triphosphate hydrolases"/>
    <property type="match status" value="1"/>
</dbReference>
<dbReference type="PROSITE" id="PS50893">
    <property type="entry name" value="ABC_TRANSPORTER_2"/>
    <property type="match status" value="1"/>
</dbReference>
<dbReference type="GO" id="GO:0016887">
    <property type="term" value="F:ATP hydrolysis activity"/>
    <property type="evidence" value="ECO:0007669"/>
    <property type="project" value="InterPro"/>
</dbReference>
<proteinExistence type="predicted"/>
<dbReference type="Proteomes" id="UP000807825">
    <property type="component" value="Unassembled WGS sequence"/>
</dbReference>
<evidence type="ECO:0000313" key="6">
    <source>
        <dbReference type="Proteomes" id="UP000807825"/>
    </source>
</evidence>
<dbReference type="SMART" id="SM00382">
    <property type="entry name" value="AAA"/>
    <property type="match status" value="1"/>
</dbReference>
<comment type="caution">
    <text evidence="5">The sequence shown here is derived from an EMBL/GenBank/DDBJ whole genome shotgun (WGS) entry which is preliminary data.</text>
</comment>
<keyword evidence="3 5" id="KW-0067">ATP-binding</keyword>
<dbReference type="GO" id="GO:0005524">
    <property type="term" value="F:ATP binding"/>
    <property type="evidence" value="ECO:0007669"/>
    <property type="project" value="UniProtKB-KW"/>
</dbReference>
<evidence type="ECO:0000259" key="4">
    <source>
        <dbReference type="PROSITE" id="PS50893"/>
    </source>
</evidence>
<dbReference type="SUPFAM" id="SSF52540">
    <property type="entry name" value="P-loop containing nucleoside triphosphate hydrolases"/>
    <property type="match status" value="1"/>
</dbReference>
<dbReference type="PANTHER" id="PTHR24220">
    <property type="entry name" value="IMPORT ATP-BINDING PROTEIN"/>
    <property type="match status" value="1"/>
</dbReference>
<dbReference type="InterPro" id="IPR003439">
    <property type="entry name" value="ABC_transporter-like_ATP-bd"/>
</dbReference>
<dbReference type="EMBL" id="JACRDE010000127">
    <property type="protein sequence ID" value="MBI5248695.1"/>
    <property type="molecule type" value="Genomic_DNA"/>
</dbReference>
<dbReference type="Pfam" id="PF00005">
    <property type="entry name" value="ABC_tran"/>
    <property type="match status" value="1"/>
</dbReference>
<dbReference type="GO" id="GO:0005886">
    <property type="term" value="C:plasma membrane"/>
    <property type="evidence" value="ECO:0007669"/>
    <property type="project" value="TreeGrafter"/>
</dbReference>
<dbReference type="InterPro" id="IPR003593">
    <property type="entry name" value="AAA+_ATPase"/>
</dbReference>